<dbReference type="InterPro" id="IPR036179">
    <property type="entry name" value="Ig-like_dom_sf"/>
</dbReference>
<evidence type="ECO:0000313" key="3">
    <source>
        <dbReference type="EMBL" id="KAI1899753.1"/>
    </source>
</evidence>
<dbReference type="InterPro" id="IPR007110">
    <property type="entry name" value="Ig-like_dom"/>
</dbReference>
<feature type="signal peptide" evidence="1">
    <location>
        <begin position="1"/>
        <end position="28"/>
    </location>
</feature>
<protein>
    <recommendedName>
        <fullName evidence="2">Ig-like domain-containing protein</fullName>
    </recommendedName>
</protein>
<accession>A0A8T3DRI8</accession>
<dbReference type="InterPro" id="IPR013783">
    <property type="entry name" value="Ig-like_fold"/>
</dbReference>
<dbReference type="Proteomes" id="UP000829720">
    <property type="component" value="Unassembled WGS sequence"/>
</dbReference>
<evidence type="ECO:0000313" key="4">
    <source>
        <dbReference type="Proteomes" id="UP000829720"/>
    </source>
</evidence>
<proteinExistence type="predicted"/>
<evidence type="ECO:0000256" key="1">
    <source>
        <dbReference type="SAM" id="SignalP"/>
    </source>
</evidence>
<organism evidence="3 4">
    <name type="scientific">Albula goreensis</name>
    <dbReference type="NCBI Taxonomy" id="1534307"/>
    <lineage>
        <taxon>Eukaryota</taxon>
        <taxon>Metazoa</taxon>
        <taxon>Chordata</taxon>
        <taxon>Craniata</taxon>
        <taxon>Vertebrata</taxon>
        <taxon>Euteleostomi</taxon>
        <taxon>Actinopterygii</taxon>
        <taxon>Neopterygii</taxon>
        <taxon>Teleostei</taxon>
        <taxon>Albuliformes</taxon>
        <taxon>Albulidae</taxon>
        <taxon>Albula</taxon>
    </lineage>
</organism>
<dbReference type="Gene3D" id="2.60.40.10">
    <property type="entry name" value="Immunoglobulins"/>
    <property type="match status" value="1"/>
</dbReference>
<sequence length="319" mass="35405">MGKGCRSVRATHCCVLLWTLLTLHWVSAEVMRRSIYFISGEAGVVTLPGPNLTNGAEFSYEWTPHDGRQKTIQIGTIQMSSSYSLWTFTANSYSQDSHFNISFRKVFDNAGVYSFKQTKPASVLLAQIETFAVKISPSSWHIVSLGADVPRSCAISRLPESVTLQWEKEGDPTPNTTFFYKNTASIVIHNAGQHCIGKYFCKVRGEREKLLFNNSRELSVAQDTYSSYYSLYRGSTNSSDVELACRFTGGYRGATWFWTPVSTKTQEKVASAGINQTAEVRKADGDGGRFSSPGFDGKDFPLRISPVQFGDAGSIHLLF</sequence>
<feature type="domain" description="Ig-like" evidence="2">
    <location>
        <begin position="120"/>
        <end position="219"/>
    </location>
</feature>
<evidence type="ECO:0000259" key="2">
    <source>
        <dbReference type="PROSITE" id="PS50835"/>
    </source>
</evidence>
<name>A0A8T3DRI8_9TELE</name>
<keyword evidence="1" id="KW-0732">Signal</keyword>
<dbReference type="SUPFAM" id="SSF48726">
    <property type="entry name" value="Immunoglobulin"/>
    <property type="match status" value="1"/>
</dbReference>
<dbReference type="OrthoDB" id="9937043at2759"/>
<comment type="caution">
    <text evidence="3">The sequence shown here is derived from an EMBL/GenBank/DDBJ whole genome shotgun (WGS) entry which is preliminary data.</text>
</comment>
<dbReference type="PROSITE" id="PS50835">
    <property type="entry name" value="IG_LIKE"/>
    <property type="match status" value="1"/>
</dbReference>
<reference evidence="3" key="1">
    <citation type="submission" date="2021-01" db="EMBL/GenBank/DDBJ databases">
        <authorList>
            <person name="Zahm M."/>
            <person name="Roques C."/>
            <person name="Cabau C."/>
            <person name="Klopp C."/>
            <person name="Donnadieu C."/>
            <person name="Jouanno E."/>
            <person name="Lampietro C."/>
            <person name="Louis A."/>
            <person name="Herpin A."/>
            <person name="Echchiki A."/>
            <person name="Berthelot C."/>
            <person name="Parey E."/>
            <person name="Roest-Crollius H."/>
            <person name="Braasch I."/>
            <person name="Postlethwait J."/>
            <person name="Bobe J."/>
            <person name="Montfort J."/>
            <person name="Bouchez O."/>
            <person name="Begum T."/>
            <person name="Mejri S."/>
            <person name="Adams A."/>
            <person name="Chen W.-J."/>
            <person name="Guiguen Y."/>
        </authorList>
    </citation>
    <scope>NUCLEOTIDE SEQUENCE</scope>
    <source>
        <tissue evidence="3">Blood</tissue>
    </source>
</reference>
<dbReference type="AlphaFoldDB" id="A0A8T3DRI8"/>
<keyword evidence="4" id="KW-1185">Reference proteome</keyword>
<feature type="chain" id="PRO_5035735879" description="Ig-like domain-containing protein" evidence="1">
    <location>
        <begin position="29"/>
        <end position="319"/>
    </location>
</feature>
<gene>
    <name evidence="3" type="ORF">AGOR_G00065000</name>
</gene>
<dbReference type="EMBL" id="JAERUA010000005">
    <property type="protein sequence ID" value="KAI1899753.1"/>
    <property type="molecule type" value="Genomic_DNA"/>
</dbReference>